<dbReference type="InterPro" id="IPR003615">
    <property type="entry name" value="HNH_nuc"/>
</dbReference>
<dbReference type="RefSeq" id="WP_213088731.1">
    <property type="nucleotide sequence ID" value="NZ_CP062222.1"/>
</dbReference>
<dbReference type="AlphaFoldDB" id="A0A975GUL8"/>
<evidence type="ECO:0000313" key="2">
    <source>
        <dbReference type="EMBL" id="QTC90326.1"/>
    </source>
</evidence>
<proteinExistence type="predicted"/>
<dbReference type="Proteomes" id="UP000663918">
    <property type="component" value="Chromosome"/>
</dbReference>
<dbReference type="CDD" id="cd00085">
    <property type="entry name" value="HNHc"/>
    <property type="match status" value="1"/>
</dbReference>
<dbReference type="Pfam" id="PF14279">
    <property type="entry name" value="HNH_5"/>
    <property type="match status" value="1"/>
</dbReference>
<keyword evidence="2" id="KW-0378">Hydrolase</keyword>
<dbReference type="GO" id="GO:0004519">
    <property type="term" value="F:endonuclease activity"/>
    <property type="evidence" value="ECO:0007669"/>
    <property type="project" value="UniProtKB-KW"/>
</dbReference>
<dbReference type="KEGG" id="bgoe:IFJ75_13710"/>
<sequence>MTELFSELTRHGSMELQVIVGPDTSDAYVSLRRFLDEAMSMSHIYQPVMIRTLLAQGGSASRREIAIAFLNADLGQIEYYEQIVRRYPHATLKSHGIISAGRATYCLNDPVSSMSDAERSALIDLCDTKVAEYIDRRRNKIWAHRTGQLDPVSGSLRYRIIARARGRCEACGAGATETTLHVDHIIPRSLGGSNDPFNLQALCSTCNIEKLNHDDTDFRSAQAAYSHREAGCSTCEADDAELPSNTLAKVVLRSANQIVLAPKRHARNYLDLGQAELNALRMLETSEADRIGKARVAGLRIPDPMGEHCLVHIDLSSVQR</sequence>
<evidence type="ECO:0000313" key="3">
    <source>
        <dbReference type="Proteomes" id="UP000663918"/>
    </source>
</evidence>
<dbReference type="InterPro" id="IPR029471">
    <property type="entry name" value="HNH_5"/>
</dbReference>
<keyword evidence="2" id="KW-0255">Endonuclease</keyword>
<organism evidence="2 3">
    <name type="scientific">Brevundimonas goettingensis</name>
    <dbReference type="NCBI Taxonomy" id="2774190"/>
    <lineage>
        <taxon>Bacteria</taxon>
        <taxon>Pseudomonadati</taxon>
        <taxon>Pseudomonadota</taxon>
        <taxon>Alphaproteobacteria</taxon>
        <taxon>Caulobacterales</taxon>
        <taxon>Caulobacteraceae</taxon>
        <taxon>Brevundimonas</taxon>
    </lineage>
</organism>
<keyword evidence="2" id="KW-0540">Nuclease</keyword>
<reference evidence="2" key="1">
    <citation type="submission" date="2020-09" db="EMBL/GenBank/DDBJ databases">
        <title>Brevundimonas sp. LVF2 isolated from a puddle in Goettingen, Germany.</title>
        <authorList>
            <person name="Friedrich I."/>
            <person name="Klassen A."/>
            <person name="Hannes N."/>
            <person name="Schneider D."/>
            <person name="Hertel R."/>
            <person name="Daniel R."/>
        </authorList>
    </citation>
    <scope>NUCLEOTIDE SEQUENCE</scope>
    <source>
        <strain evidence="2">LVF2</strain>
    </source>
</reference>
<dbReference type="EMBL" id="CP062222">
    <property type="protein sequence ID" value="QTC90326.1"/>
    <property type="molecule type" value="Genomic_DNA"/>
</dbReference>
<dbReference type="Gene3D" id="1.10.30.50">
    <property type="match status" value="1"/>
</dbReference>
<evidence type="ECO:0000259" key="1">
    <source>
        <dbReference type="SMART" id="SM00507"/>
    </source>
</evidence>
<accession>A0A975GUL8</accession>
<name>A0A975GUL8_9CAUL</name>
<protein>
    <submittedName>
        <fullName evidence="2">HNH endonuclease</fullName>
    </submittedName>
</protein>
<keyword evidence="3" id="KW-1185">Reference proteome</keyword>
<dbReference type="SMART" id="SM00507">
    <property type="entry name" value="HNHc"/>
    <property type="match status" value="1"/>
</dbReference>
<gene>
    <name evidence="2" type="ORF">IFJ75_13710</name>
</gene>
<feature type="domain" description="HNH nuclease" evidence="1">
    <location>
        <begin position="157"/>
        <end position="208"/>
    </location>
</feature>